<proteinExistence type="predicted"/>
<dbReference type="AlphaFoldDB" id="A0A0S7XJW3"/>
<organism evidence="2 3">
    <name type="scientific">candidate division WOR-1 bacterium DG_54_3</name>
    <dbReference type="NCBI Taxonomy" id="1703775"/>
    <lineage>
        <taxon>Bacteria</taxon>
        <taxon>Bacillati</taxon>
        <taxon>Saganbacteria</taxon>
    </lineage>
</organism>
<feature type="domain" description="Peptidase C39-like" evidence="1">
    <location>
        <begin position="34"/>
        <end position="116"/>
    </location>
</feature>
<sequence length="135" mass="15725">MAVRYVKGDSVTRELGNLEILDMVEFQIKNYGGHFDLNAEQIAKLIKDYYKYDKVEVRYDIRIEDIKRELAKGNVVVAPMAGRLLGNPYYTPPGPAYHNMLFKGYDDRSDEFITNDAGTKRGRNYRYKYEVALRL</sequence>
<name>A0A0S7XJW3_UNCSA</name>
<dbReference type="InterPro" id="IPR039564">
    <property type="entry name" value="Peptidase_C39-like"/>
</dbReference>
<dbReference type="Gene3D" id="3.90.70.10">
    <property type="entry name" value="Cysteine proteinases"/>
    <property type="match status" value="1"/>
</dbReference>
<dbReference type="Proteomes" id="UP000051861">
    <property type="component" value="Unassembled WGS sequence"/>
</dbReference>
<protein>
    <recommendedName>
        <fullName evidence="1">Peptidase C39-like domain-containing protein</fullName>
    </recommendedName>
</protein>
<gene>
    <name evidence="2" type="ORF">AMJ44_15245</name>
</gene>
<evidence type="ECO:0000259" key="1">
    <source>
        <dbReference type="Pfam" id="PF13529"/>
    </source>
</evidence>
<dbReference type="EMBL" id="LIZX01000257">
    <property type="protein sequence ID" value="KPJ62750.1"/>
    <property type="molecule type" value="Genomic_DNA"/>
</dbReference>
<accession>A0A0S7XJW3</accession>
<reference evidence="2 3" key="1">
    <citation type="journal article" date="2015" name="Microbiome">
        <title>Genomic resolution of linkages in carbon, nitrogen, and sulfur cycling among widespread estuary sediment bacteria.</title>
        <authorList>
            <person name="Baker B.J."/>
            <person name="Lazar C.S."/>
            <person name="Teske A.P."/>
            <person name="Dick G.J."/>
        </authorList>
    </citation>
    <scope>NUCLEOTIDE SEQUENCE [LARGE SCALE GENOMIC DNA]</scope>
    <source>
        <strain evidence="2">DG_54_3</strain>
    </source>
</reference>
<evidence type="ECO:0000313" key="3">
    <source>
        <dbReference type="Proteomes" id="UP000051861"/>
    </source>
</evidence>
<evidence type="ECO:0000313" key="2">
    <source>
        <dbReference type="EMBL" id="KPJ62750.1"/>
    </source>
</evidence>
<dbReference type="Pfam" id="PF13529">
    <property type="entry name" value="Peptidase_C39_2"/>
    <property type="match status" value="1"/>
</dbReference>
<comment type="caution">
    <text evidence="2">The sequence shown here is derived from an EMBL/GenBank/DDBJ whole genome shotgun (WGS) entry which is preliminary data.</text>
</comment>